<feature type="compositionally biased region" description="Basic residues" evidence="2">
    <location>
        <begin position="287"/>
        <end position="297"/>
    </location>
</feature>
<dbReference type="PROSITE" id="PS50157">
    <property type="entry name" value="ZINC_FINGER_C2H2_2"/>
    <property type="match status" value="2"/>
</dbReference>
<comment type="caution">
    <text evidence="4">The sequence shown here is derived from an EMBL/GenBank/DDBJ whole genome shotgun (WGS) entry which is preliminary data.</text>
</comment>
<feature type="compositionally biased region" description="Polar residues" evidence="2">
    <location>
        <begin position="298"/>
        <end position="315"/>
    </location>
</feature>
<evidence type="ECO:0000256" key="1">
    <source>
        <dbReference type="PROSITE-ProRule" id="PRU00042"/>
    </source>
</evidence>
<evidence type="ECO:0000313" key="5">
    <source>
        <dbReference type="Proteomes" id="UP001642540"/>
    </source>
</evidence>
<reference evidence="4 5" key="1">
    <citation type="submission" date="2024-08" db="EMBL/GenBank/DDBJ databases">
        <authorList>
            <person name="Cucini C."/>
            <person name="Frati F."/>
        </authorList>
    </citation>
    <scope>NUCLEOTIDE SEQUENCE [LARGE SCALE GENOMIC DNA]</scope>
</reference>
<gene>
    <name evidence="4" type="ORF">ODALV1_LOCUS19797</name>
</gene>
<keyword evidence="1" id="KW-0862">Zinc</keyword>
<name>A0ABP1R9U6_9HEXA</name>
<dbReference type="PANTHER" id="PTHR46451">
    <property type="entry name" value="RAS-RESPONSIVE ELEMENT-BINDING PROTEIN 1"/>
    <property type="match status" value="1"/>
</dbReference>
<feature type="domain" description="C2H2-type" evidence="3">
    <location>
        <begin position="261"/>
        <end position="289"/>
    </location>
</feature>
<dbReference type="InterPro" id="IPR036236">
    <property type="entry name" value="Znf_C2H2_sf"/>
</dbReference>
<dbReference type="InterPro" id="IPR052795">
    <property type="entry name" value="RREB1"/>
</dbReference>
<keyword evidence="5" id="KW-1185">Reference proteome</keyword>
<sequence>MLCFPNLAALVKKNSDYKGYFADFTKWYEDKLEVGAVFSQIHHQQQNKVSQVKYFDNGEKSNTSVPNNGYGSEHGCFIHWKKKFQARFEYEVNIVPQKSVTDKDKMERKSENTVSLKGIGIDSSVGISGEYLNECKIWEKSLGTRRLLNQDKSFVHFSQSSSTEFCYVPYFAEPDQFDPKKQRKGNAECGLCQKWLSGAKEGIQSYLEERKTKQGTKEEGRKRGRKAKTTTRKICELCSKILSNRKGLERHMLIHTGEKPFPCDVCGKPFRRKDNCVRHKKTAHLFKKPRKPRRRRINNLSAINGNQKGENNTNM</sequence>
<evidence type="ECO:0000313" key="4">
    <source>
        <dbReference type="EMBL" id="CAL8122424.1"/>
    </source>
</evidence>
<keyword evidence="1" id="KW-0479">Metal-binding</keyword>
<protein>
    <recommendedName>
        <fullName evidence="3">C2H2-type domain-containing protein</fullName>
    </recommendedName>
</protein>
<proteinExistence type="predicted"/>
<accession>A0ABP1R9U6</accession>
<dbReference type="SMART" id="SM00355">
    <property type="entry name" value="ZnF_C2H2"/>
    <property type="match status" value="2"/>
</dbReference>
<dbReference type="SUPFAM" id="SSF57667">
    <property type="entry name" value="beta-beta-alpha zinc fingers"/>
    <property type="match status" value="1"/>
</dbReference>
<dbReference type="Gene3D" id="3.30.160.60">
    <property type="entry name" value="Classic Zinc Finger"/>
    <property type="match status" value="2"/>
</dbReference>
<dbReference type="PANTHER" id="PTHR46451:SF1">
    <property type="entry name" value="RAS-RESPONSIVE ELEMENT-BINDING PROTEIN 1"/>
    <property type="match status" value="1"/>
</dbReference>
<keyword evidence="1" id="KW-0863">Zinc-finger</keyword>
<dbReference type="PROSITE" id="PS00028">
    <property type="entry name" value="ZINC_FINGER_C2H2_1"/>
    <property type="match status" value="2"/>
</dbReference>
<dbReference type="Proteomes" id="UP001642540">
    <property type="component" value="Unassembled WGS sequence"/>
</dbReference>
<dbReference type="InterPro" id="IPR013087">
    <property type="entry name" value="Znf_C2H2_type"/>
</dbReference>
<dbReference type="EMBL" id="CAXLJM020000068">
    <property type="protein sequence ID" value="CAL8122424.1"/>
    <property type="molecule type" value="Genomic_DNA"/>
</dbReference>
<feature type="region of interest" description="Disordered" evidence="2">
    <location>
        <begin position="287"/>
        <end position="315"/>
    </location>
</feature>
<evidence type="ECO:0000256" key="2">
    <source>
        <dbReference type="SAM" id="MobiDB-lite"/>
    </source>
</evidence>
<evidence type="ECO:0000259" key="3">
    <source>
        <dbReference type="PROSITE" id="PS50157"/>
    </source>
</evidence>
<organism evidence="4 5">
    <name type="scientific">Orchesella dallaii</name>
    <dbReference type="NCBI Taxonomy" id="48710"/>
    <lineage>
        <taxon>Eukaryota</taxon>
        <taxon>Metazoa</taxon>
        <taxon>Ecdysozoa</taxon>
        <taxon>Arthropoda</taxon>
        <taxon>Hexapoda</taxon>
        <taxon>Collembola</taxon>
        <taxon>Entomobryomorpha</taxon>
        <taxon>Entomobryoidea</taxon>
        <taxon>Orchesellidae</taxon>
        <taxon>Orchesellinae</taxon>
        <taxon>Orchesella</taxon>
    </lineage>
</organism>
<feature type="domain" description="C2H2-type" evidence="3">
    <location>
        <begin position="233"/>
        <end position="260"/>
    </location>
</feature>
<dbReference type="Pfam" id="PF00096">
    <property type="entry name" value="zf-C2H2"/>
    <property type="match status" value="2"/>
</dbReference>